<dbReference type="InterPro" id="IPR024529">
    <property type="entry name" value="ECF_trnsprt_substrate-spec"/>
</dbReference>
<accession>A0ABS2P3X9</accession>
<keyword evidence="1" id="KW-1133">Transmembrane helix</keyword>
<sequence length="166" mass="17977">MPTKKLALLGVLIALCVVGRIAFASIPNVQPVTAIIIICSFWMGPVTGLILAAGSTVATNMVLGSGTWTITQIIAWSVIGLMSGLIGKWFQKTPVVILAIYAGLCGLLYGFVMSLERLVVGKLFWPYYLAGIPFDVNHAIGNVIFFMVLFPVLSRLLKERAAYMIQ</sequence>
<keyword evidence="3" id="KW-1185">Reference proteome</keyword>
<evidence type="ECO:0000313" key="2">
    <source>
        <dbReference type="EMBL" id="MBM7621313.1"/>
    </source>
</evidence>
<proteinExistence type="predicted"/>
<reference evidence="2 3" key="1">
    <citation type="submission" date="2021-01" db="EMBL/GenBank/DDBJ databases">
        <title>Genomic Encyclopedia of Type Strains, Phase IV (KMG-IV): sequencing the most valuable type-strain genomes for metagenomic binning, comparative biology and taxonomic classification.</title>
        <authorList>
            <person name="Goeker M."/>
        </authorList>
    </citation>
    <scope>NUCLEOTIDE SEQUENCE [LARGE SCALE GENOMIC DNA]</scope>
    <source>
        <strain evidence="2 3">DSM 25879</strain>
    </source>
</reference>
<dbReference type="RefSeq" id="WP_204418080.1">
    <property type="nucleotide sequence ID" value="NZ_JAFBED010000006.1"/>
</dbReference>
<evidence type="ECO:0000313" key="3">
    <source>
        <dbReference type="Proteomes" id="UP000737402"/>
    </source>
</evidence>
<dbReference type="Gene3D" id="1.10.1760.20">
    <property type="match status" value="1"/>
</dbReference>
<protein>
    <submittedName>
        <fullName evidence="2">Energy-coupling factor transport system substrate-specific component</fullName>
    </submittedName>
</protein>
<feature type="transmembrane region" description="Helical" evidence="1">
    <location>
        <begin position="96"/>
        <end position="115"/>
    </location>
</feature>
<keyword evidence="1" id="KW-0812">Transmembrane</keyword>
<dbReference type="EMBL" id="JAFBED010000006">
    <property type="protein sequence ID" value="MBM7621313.1"/>
    <property type="molecule type" value="Genomic_DNA"/>
</dbReference>
<name>A0ABS2P3X9_9BACI</name>
<comment type="caution">
    <text evidence="2">The sequence shown here is derived from an EMBL/GenBank/DDBJ whole genome shotgun (WGS) entry which is preliminary data.</text>
</comment>
<dbReference type="Proteomes" id="UP000737402">
    <property type="component" value="Unassembled WGS sequence"/>
</dbReference>
<keyword evidence="1" id="KW-0472">Membrane</keyword>
<feature type="transmembrane region" description="Helical" evidence="1">
    <location>
        <begin position="70"/>
        <end position="90"/>
    </location>
</feature>
<feature type="transmembrane region" description="Helical" evidence="1">
    <location>
        <begin position="34"/>
        <end position="58"/>
    </location>
</feature>
<organism evidence="2 3">
    <name type="scientific">Sutcliffiella tianshenii</name>
    <dbReference type="NCBI Taxonomy" id="1463404"/>
    <lineage>
        <taxon>Bacteria</taxon>
        <taxon>Bacillati</taxon>
        <taxon>Bacillota</taxon>
        <taxon>Bacilli</taxon>
        <taxon>Bacillales</taxon>
        <taxon>Bacillaceae</taxon>
        <taxon>Sutcliffiella</taxon>
    </lineage>
</organism>
<feature type="transmembrane region" description="Helical" evidence="1">
    <location>
        <begin position="127"/>
        <end position="150"/>
    </location>
</feature>
<gene>
    <name evidence="2" type="ORF">JOC95_003186</name>
</gene>
<evidence type="ECO:0000256" key="1">
    <source>
        <dbReference type="SAM" id="Phobius"/>
    </source>
</evidence>
<dbReference type="Pfam" id="PF12822">
    <property type="entry name" value="ECF_trnsprt"/>
    <property type="match status" value="1"/>
</dbReference>